<evidence type="ECO:0000256" key="1">
    <source>
        <dbReference type="ARBA" id="ARBA00004651"/>
    </source>
</evidence>
<evidence type="ECO:0000256" key="5">
    <source>
        <dbReference type="ARBA" id="ARBA00022989"/>
    </source>
</evidence>
<evidence type="ECO:0008006" key="10">
    <source>
        <dbReference type="Google" id="ProtNLM"/>
    </source>
</evidence>
<proteinExistence type="predicted"/>
<evidence type="ECO:0000256" key="3">
    <source>
        <dbReference type="ARBA" id="ARBA00022475"/>
    </source>
</evidence>
<dbReference type="AlphaFoldDB" id="A0A101XNE7"/>
<dbReference type="Pfam" id="PF07690">
    <property type="entry name" value="MFS_1"/>
    <property type="match status" value="1"/>
</dbReference>
<dbReference type="SUPFAM" id="SSF103473">
    <property type="entry name" value="MFS general substrate transporter"/>
    <property type="match status" value="1"/>
</dbReference>
<accession>A0A101XNE7</accession>
<keyword evidence="3" id="KW-1003">Cell membrane</keyword>
<organism evidence="8 9">
    <name type="scientific">Ferroacidibacillus organovorans</name>
    <dbReference type="NCBI Taxonomy" id="1765683"/>
    <lineage>
        <taxon>Bacteria</taxon>
        <taxon>Bacillati</taxon>
        <taxon>Bacillota</taxon>
        <taxon>Bacilli</taxon>
        <taxon>Bacillales</taxon>
        <taxon>Alicyclobacillaceae</taxon>
        <taxon>Ferroacidibacillus</taxon>
    </lineage>
</organism>
<dbReference type="RefSeq" id="WP_153005185.1">
    <property type="nucleotide sequence ID" value="NZ_LPVJ01000071.1"/>
</dbReference>
<dbReference type="InterPro" id="IPR011701">
    <property type="entry name" value="MFS"/>
</dbReference>
<protein>
    <recommendedName>
        <fullName evidence="10">Major facilitator superfamily (MFS) profile domain-containing protein</fullName>
    </recommendedName>
</protein>
<evidence type="ECO:0000256" key="7">
    <source>
        <dbReference type="SAM" id="Phobius"/>
    </source>
</evidence>
<reference evidence="8 9" key="1">
    <citation type="submission" date="2015-12" db="EMBL/GenBank/DDBJ databases">
        <title>Draft genome sequence of Acidibacillus ferrooxidans ITV001, isolated from a chalcopyrite acid mine drainage site in Brazil.</title>
        <authorList>
            <person name="Dall'Agnol H."/>
            <person name="Nancucheo I."/>
            <person name="Johnson B."/>
            <person name="Oliveira R."/>
            <person name="Leite L."/>
            <person name="Pylro V."/>
            <person name="Nunes G.L."/>
            <person name="Tzotzos G."/>
            <person name="Fernandes G.R."/>
            <person name="Dutra J."/>
            <person name="Orellana S.C."/>
            <person name="Oliveira G."/>
        </authorList>
    </citation>
    <scope>NUCLEOTIDE SEQUENCE [LARGE SCALE GENOMIC DNA]</scope>
    <source>
        <strain evidence="9">ITV01</strain>
    </source>
</reference>
<keyword evidence="2" id="KW-0813">Transport</keyword>
<dbReference type="EMBL" id="LPVJ01000071">
    <property type="protein sequence ID" value="KUO94618.1"/>
    <property type="molecule type" value="Genomic_DNA"/>
</dbReference>
<feature type="transmembrane region" description="Helical" evidence="7">
    <location>
        <begin position="12"/>
        <end position="34"/>
    </location>
</feature>
<keyword evidence="5 7" id="KW-1133">Transmembrane helix</keyword>
<feature type="transmembrane region" description="Helical" evidence="7">
    <location>
        <begin position="160"/>
        <end position="179"/>
    </location>
</feature>
<evidence type="ECO:0000256" key="2">
    <source>
        <dbReference type="ARBA" id="ARBA00022448"/>
    </source>
</evidence>
<evidence type="ECO:0000313" key="9">
    <source>
        <dbReference type="Proteomes" id="UP000053557"/>
    </source>
</evidence>
<feature type="transmembrane region" description="Helical" evidence="7">
    <location>
        <begin position="40"/>
        <end position="60"/>
    </location>
</feature>
<name>A0A101XNE7_9BACL</name>
<dbReference type="GO" id="GO:0022857">
    <property type="term" value="F:transmembrane transporter activity"/>
    <property type="evidence" value="ECO:0007669"/>
    <property type="project" value="InterPro"/>
</dbReference>
<keyword evidence="6 7" id="KW-0472">Membrane</keyword>
<feature type="transmembrane region" description="Helical" evidence="7">
    <location>
        <begin position="243"/>
        <end position="267"/>
    </location>
</feature>
<sequence length="269" mass="28596">MKYNVPPTTILYVGRLASTFGNWVFTTALSLAVARTHASFIPWIWFFDSITLVVMGPIMGAIADRTGIRKSILIADLSRMVILAFVPLLYNSKLIFVVIVIIASASALSGAALNPLITILGGAKGTYKINSVLGSIQSSSQVVGPMLGGTLFIFGINFAFWLQSLTFLASAICVGFIVGKHVEKLQMAECTEETETRSVVSSRELGIGKLIGVGRLLPPVLLLLMVTNSIFSFGSSIVDANEVLFITKGIGLSPLLFSVVVSFGGVATS</sequence>
<comment type="caution">
    <text evidence="8">The sequence shown here is derived from an EMBL/GenBank/DDBJ whole genome shotgun (WGS) entry which is preliminary data.</text>
</comment>
<evidence type="ECO:0000256" key="6">
    <source>
        <dbReference type="ARBA" id="ARBA00023136"/>
    </source>
</evidence>
<keyword evidence="9" id="KW-1185">Reference proteome</keyword>
<keyword evidence="4 7" id="KW-0812">Transmembrane</keyword>
<gene>
    <name evidence="8" type="ORF">ATW55_01740</name>
</gene>
<evidence type="ECO:0000256" key="4">
    <source>
        <dbReference type="ARBA" id="ARBA00022692"/>
    </source>
</evidence>
<dbReference type="Gene3D" id="1.20.1250.20">
    <property type="entry name" value="MFS general substrate transporter like domains"/>
    <property type="match status" value="1"/>
</dbReference>
<dbReference type="OrthoDB" id="2156306at2"/>
<evidence type="ECO:0000313" key="8">
    <source>
        <dbReference type="EMBL" id="KUO94618.1"/>
    </source>
</evidence>
<dbReference type="PANTHER" id="PTHR43266:SF7">
    <property type="entry name" value="TRANSPORTER, PUTATIVE-RELATED"/>
    <property type="match status" value="1"/>
</dbReference>
<dbReference type="PANTHER" id="PTHR43266">
    <property type="entry name" value="MACROLIDE-EFFLUX PROTEIN"/>
    <property type="match status" value="1"/>
</dbReference>
<dbReference type="Proteomes" id="UP000053557">
    <property type="component" value="Unassembled WGS sequence"/>
</dbReference>
<dbReference type="InterPro" id="IPR036259">
    <property type="entry name" value="MFS_trans_sf"/>
</dbReference>
<comment type="subcellular location">
    <subcellularLocation>
        <location evidence="1">Cell membrane</location>
        <topology evidence="1">Multi-pass membrane protein</topology>
    </subcellularLocation>
</comment>
<feature type="transmembrane region" description="Helical" evidence="7">
    <location>
        <begin position="216"/>
        <end position="237"/>
    </location>
</feature>
<dbReference type="GO" id="GO:0005886">
    <property type="term" value="C:plasma membrane"/>
    <property type="evidence" value="ECO:0007669"/>
    <property type="project" value="UniProtKB-SubCell"/>
</dbReference>